<dbReference type="Proteomes" id="UP001595629">
    <property type="component" value="Unassembled WGS sequence"/>
</dbReference>
<dbReference type="Gene3D" id="1.10.10.10">
    <property type="entry name" value="Winged helix-like DNA-binding domain superfamily/Winged helix DNA-binding domain"/>
    <property type="match status" value="1"/>
</dbReference>
<evidence type="ECO:0000256" key="2">
    <source>
        <dbReference type="ARBA" id="ARBA00023125"/>
    </source>
</evidence>
<keyword evidence="2" id="KW-0238">DNA-binding</keyword>
<dbReference type="SUPFAM" id="SSF46785">
    <property type="entry name" value="Winged helix' DNA-binding domain"/>
    <property type="match status" value="1"/>
</dbReference>
<dbReference type="Pfam" id="PF01614">
    <property type="entry name" value="IclR_C"/>
    <property type="match status" value="1"/>
</dbReference>
<keyword evidence="1" id="KW-0805">Transcription regulation</keyword>
<evidence type="ECO:0000259" key="4">
    <source>
        <dbReference type="PROSITE" id="PS51077"/>
    </source>
</evidence>
<dbReference type="PANTHER" id="PTHR30136:SF8">
    <property type="entry name" value="TRANSCRIPTIONAL REGULATORY PROTEIN"/>
    <property type="match status" value="1"/>
</dbReference>
<dbReference type="RefSeq" id="WP_386734032.1">
    <property type="nucleotide sequence ID" value="NZ_JBHRXI010000002.1"/>
</dbReference>
<keyword evidence="3" id="KW-0804">Transcription</keyword>
<evidence type="ECO:0000313" key="7">
    <source>
        <dbReference type="Proteomes" id="UP001595629"/>
    </source>
</evidence>
<accession>A0ABV7TC50</accession>
<evidence type="ECO:0000256" key="1">
    <source>
        <dbReference type="ARBA" id="ARBA00023015"/>
    </source>
</evidence>
<name>A0ABV7TC50_9RHOB</name>
<dbReference type="PROSITE" id="PS51077">
    <property type="entry name" value="HTH_ICLR"/>
    <property type="match status" value="1"/>
</dbReference>
<protein>
    <submittedName>
        <fullName evidence="6">IclR family transcriptional regulator</fullName>
    </submittedName>
</protein>
<sequence>MTNDGTKTTRSRGVQTIETGGRILAALAQARGAVQLRDLAEAVGISSAQLHPYMVSFREMDMVEQTDRGRYQLGPFALHLGLSRLRNQNAYRETIARVGALSDDLGLMVSISVWGMHGPTITYVQEFDARIHANVQVGGNYNMTVTATGAVFGAFLPRSVTEPVVARELSDREFLRRAFFKVDAEAYRAATEQARQDGYATTRDMPIPGVSAVAAPVFDHSGKMQLAVTVIGPTGYIDLEPNGTPVRNLLEFTETLSRDLGYDPSA</sequence>
<keyword evidence="7" id="KW-1185">Reference proteome</keyword>
<dbReference type="Pfam" id="PF09339">
    <property type="entry name" value="HTH_IclR"/>
    <property type="match status" value="1"/>
</dbReference>
<organism evidence="6 7">
    <name type="scientific">Lutimaribacter marinistellae</name>
    <dbReference type="NCBI Taxonomy" id="1820329"/>
    <lineage>
        <taxon>Bacteria</taxon>
        <taxon>Pseudomonadati</taxon>
        <taxon>Pseudomonadota</taxon>
        <taxon>Alphaproteobacteria</taxon>
        <taxon>Rhodobacterales</taxon>
        <taxon>Roseobacteraceae</taxon>
        <taxon>Lutimaribacter</taxon>
    </lineage>
</organism>
<dbReference type="SMART" id="SM00346">
    <property type="entry name" value="HTH_ICLR"/>
    <property type="match status" value="1"/>
</dbReference>
<reference evidence="7" key="1">
    <citation type="journal article" date="2019" name="Int. J. Syst. Evol. Microbiol.">
        <title>The Global Catalogue of Microorganisms (GCM) 10K type strain sequencing project: providing services to taxonomists for standard genome sequencing and annotation.</title>
        <authorList>
            <consortium name="The Broad Institute Genomics Platform"/>
            <consortium name="The Broad Institute Genome Sequencing Center for Infectious Disease"/>
            <person name="Wu L."/>
            <person name="Ma J."/>
        </authorList>
    </citation>
    <scope>NUCLEOTIDE SEQUENCE [LARGE SCALE GENOMIC DNA]</scope>
    <source>
        <strain evidence="7">KCTC 42911</strain>
    </source>
</reference>
<dbReference type="InterPro" id="IPR036390">
    <property type="entry name" value="WH_DNA-bd_sf"/>
</dbReference>
<feature type="domain" description="HTH iclR-type" evidence="4">
    <location>
        <begin position="14"/>
        <end position="75"/>
    </location>
</feature>
<dbReference type="PROSITE" id="PS51078">
    <property type="entry name" value="ICLR_ED"/>
    <property type="match status" value="1"/>
</dbReference>
<feature type="domain" description="IclR-ED" evidence="5">
    <location>
        <begin position="76"/>
        <end position="262"/>
    </location>
</feature>
<gene>
    <name evidence="6" type="ORF">ACFORG_03635</name>
</gene>
<evidence type="ECO:0000259" key="5">
    <source>
        <dbReference type="PROSITE" id="PS51078"/>
    </source>
</evidence>
<dbReference type="EMBL" id="JBHRXI010000002">
    <property type="protein sequence ID" value="MFC3612843.1"/>
    <property type="molecule type" value="Genomic_DNA"/>
</dbReference>
<dbReference type="InterPro" id="IPR029016">
    <property type="entry name" value="GAF-like_dom_sf"/>
</dbReference>
<evidence type="ECO:0000313" key="6">
    <source>
        <dbReference type="EMBL" id="MFC3612843.1"/>
    </source>
</evidence>
<comment type="caution">
    <text evidence="6">The sequence shown here is derived from an EMBL/GenBank/DDBJ whole genome shotgun (WGS) entry which is preliminary data.</text>
</comment>
<proteinExistence type="predicted"/>
<dbReference type="Gene3D" id="3.30.450.40">
    <property type="match status" value="1"/>
</dbReference>
<dbReference type="InterPro" id="IPR036388">
    <property type="entry name" value="WH-like_DNA-bd_sf"/>
</dbReference>
<dbReference type="InterPro" id="IPR050707">
    <property type="entry name" value="HTH_MetabolicPath_Reg"/>
</dbReference>
<dbReference type="InterPro" id="IPR005471">
    <property type="entry name" value="Tscrpt_reg_IclR_N"/>
</dbReference>
<dbReference type="InterPro" id="IPR014757">
    <property type="entry name" value="Tscrpt_reg_IclR_C"/>
</dbReference>
<dbReference type="PANTHER" id="PTHR30136">
    <property type="entry name" value="HELIX-TURN-HELIX TRANSCRIPTIONAL REGULATOR, ICLR FAMILY"/>
    <property type="match status" value="1"/>
</dbReference>
<dbReference type="SUPFAM" id="SSF55781">
    <property type="entry name" value="GAF domain-like"/>
    <property type="match status" value="1"/>
</dbReference>
<evidence type="ECO:0000256" key="3">
    <source>
        <dbReference type="ARBA" id="ARBA00023163"/>
    </source>
</evidence>